<keyword evidence="2 5" id="KW-0812">Transmembrane</keyword>
<proteinExistence type="predicted"/>
<dbReference type="GO" id="GO:0012505">
    <property type="term" value="C:endomembrane system"/>
    <property type="evidence" value="ECO:0007669"/>
    <property type="project" value="UniProtKB-SubCell"/>
</dbReference>
<evidence type="ECO:0000313" key="8">
    <source>
        <dbReference type="Proteomes" id="UP000245627"/>
    </source>
</evidence>
<comment type="caution">
    <text evidence="7">The sequence shown here is derived from an EMBL/GenBank/DDBJ whole genome shotgun (WGS) entry which is preliminary data.</text>
</comment>
<dbReference type="Pfam" id="PF06803">
    <property type="entry name" value="DUF1232"/>
    <property type="match status" value="1"/>
</dbReference>
<evidence type="ECO:0000256" key="1">
    <source>
        <dbReference type="ARBA" id="ARBA00004127"/>
    </source>
</evidence>
<evidence type="ECO:0000259" key="6">
    <source>
        <dbReference type="Pfam" id="PF06803"/>
    </source>
</evidence>
<accession>A0A2T8HIP6</accession>
<evidence type="ECO:0000256" key="2">
    <source>
        <dbReference type="ARBA" id="ARBA00022692"/>
    </source>
</evidence>
<keyword evidence="8" id="KW-1185">Reference proteome</keyword>
<sequence length="156" mass="18069">MYSKQHMVSYFGFCLGIVIVFYVVIFEQERTIMIKPRYFVKALALYKVFRTYQLNRKDLDKADSLSAHLKAHGEDFKLMVSMAKDTLTGKHKMNKWNMSIIVGTIVYVVSPLDAVPDIIPVLGWLDDVAIVSYALSKLQKEMERYKKEQQLQPAKI</sequence>
<evidence type="ECO:0000256" key="5">
    <source>
        <dbReference type="SAM" id="Phobius"/>
    </source>
</evidence>
<evidence type="ECO:0000256" key="3">
    <source>
        <dbReference type="ARBA" id="ARBA00022989"/>
    </source>
</evidence>
<dbReference type="Proteomes" id="UP000245627">
    <property type="component" value="Unassembled WGS sequence"/>
</dbReference>
<reference evidence="7 8" key="1">
    <citation type="submission" date="2018-04" db="EMBL/GenBank/DDBJ databases">
        <title>Sphingobacterium cortibacter sp. nov.</title>
        <authorList>
            <person name="Li Y."/>
        </authorList>
    </citation>
    <scope>NUCLEOTIDE SEQUENCE [LARGE SCALE GENOMIC DNA]</scope>
    <source>
        <strain evidence="7 8">2c-3</strain>
    </source>
</reference>
<organism evidence="7 8">
    <name type="scientific">Sphingobacterium corticibacter</name>
    <dbReference type="NCBI Taxonomy" id="2171749"/>
    <lineage>
        <taxon>Bacteria</taxon>
        <taxon>Pseudomonadati</taxon>
        <taxon>Bacteroidota</taxon>
        <taxon>Sphingobacteriia</taxon>
        <taxon>Sphingobacteriales</taxon>
        <taxon>Sphingobacteriaceae</taxon>
        <taxon>Sphingobacterium</taxon>
    </lineage>
</organism>
<dbReference type="EMBL" id="QDKG01000003">
    <property type="protein sequence ID" value="PVH25285.1"/>
    <property type="molecule type" value="Genomic_DNA"/>
</dbReference>
<dbReference type="InterPro" id="IPR010652">
    <property type="entry name" value="DUF1232"/>
</dbReference>
<keyword evidence="4 5" id="KW-0472">Membrane</keyword>
<evidence type="ECO:0000256" key="4">
    <source>
        <dbReference type="ARBA" id="ARBA00023136"/>
    </source>
</evidence>
<feature type="domain" description="DUF1232" evidence="6">
    <location>
        <begin position="100"/>
        <end position="132"/>
    </location>
</feature>
<dbReference type="OrthoDB" id="9800034at2"/>
<feature type="transmembrane region" description="Helical" evidence="5">
    <location>
        <begin position="6"/>
        <end position="25"/>
    </location>
</feature>
<protein>
    <recommendedName>
        <fullName evidence="6">DUF1232 domain-containing protein</fullName>
    </recommendedName>
</protein>
<comment type="subcellular location">
    <subcellularLocation>
        <location evidence="1">Endomembrane system</location>
        <topology evidence="1">Multi-pass membrane protein</topology>
    </subcellularLocation>
</comment>
<keyword evidence="3 5" id="KW-1133">Transmembrane helix</keyword>
<dbReference type="AlphaFoldDB" id="A0A2T8HIP6"/>
<gene>
    <name evidence="7" type="ORF">DC487_10210</name>
</gene>
<name>A0A2T8HIP6_9SPHI</name>
<evidence type="ECO:0000313" key="7">
    <source>
        <dbReference type="EMBL" id="PVH25285.1"/>
    </source>
</evidence>